<feature type="coiled-coil region" evidence="2">
    <location>
        <begin position="184"/>
        <end position="226"/>
    </location>
</feature>
<dbReference type="SUPFAM" id="SSF57845">
    <property type="entry name" value="B-box zinc-binding domain"/>
    <property type="match status" value="1"/>
</dbReference>
<proteinExistence type="predicted"/>
<dbReference type="PROSITE" id="PS50119">
    <property type="entry name" value="ZF_BBOX"/>
    <property type="match status" value="1"/>
</dbReference>
<dbReference type="PANTHER" id="PTHR25462">
    <property type="entry name" value="BONUS, ISOFORM C-RELATED"/>
    <property type="match status" value="1"/>
</dbReference>
<evidence type="ECO:0000259" key="4">
    <source>
        <dbReference type="PROSITE" id="PS50119"/>
    </source>
</evidence>
<protein>
    <submittedName>
        <fullName evidence="5">Tripartite motif-containing protein</fullName>
    </submittedName>
</protein>
<comment type="caution">
    <text evidence="5">The sequence shown here is derived from an EMBL/GenBank/DDBJ whole genome shotgun (WGS) entry which is preliminary data.</text>
</comment>
<keyword evidence="6" id="KW-1185">Reference proteome</keyword>
<feature type="domain" description="B box-type" evidence="4">
    <location>
        <begin position="76"/>
        <end position="117"/>
    </location>
</feature>
<dbReference type="InterPro" id="IPR043136">
    <property type="entry name" value="B30.2/SPRY_sf"/>
</dbReference>
<keyword evidence="1" id="KW-0862">Zinc</keyword>
<reference evidence="5" key="1">
    <citation type="submission" date="2022-08" db="EMBL/GenBank/DDBJ databases">
        <title>Novel sulfate-reducing endosymbionts in the free-living metamonad Anaeramoeba.</title>
        <authorList>
            <person name="Jerlstrom-Hultqvist J."/>
            <person name="Cepicka I."/>
            <person name="Gallot-Lavallee L."/>
            <person name="Salas-Leiva D."/>
            <person name="Curtis B.A."/>
            <person name="Zahonova K."/>
            <person name="Pipaliya S."/>
            <person name="Dacks J."/>
            <person name="Roger A.J."/>
        </authorList>
    </citation>
    <scope>NUCLEOTIDE SEQUENCE</scope>
    <source>
        <strain evidence="5">Schooner1</strain>
    </source>
</reference>
<keyword evidence="1" id="KW-0479">Metal-binding</keyword>
<organism evidence="5 6">
    <name type="scientific">Anaeramoeba flamelloides</name>
    <dbReference type="NCBI Taxonomy" id="1746091"/>
    <lineage>
        <taxon>Eukaryota</taxon>
        <taxon>Metamonada</taxon>
        <taxon>Anaeramoebidae</taxon>
        <taxon>Anaeramoeba</taxon>
    </lineage>
</organism>
<keyword evidence="2" id="KW-0175">Coiled coil</keyword>
<evidence type="ECO:0000256" key="1">
    <source>
        <dbReference type="PROSITE-ProRule" id="PRU00024"/>
    </source>
</evidence>
<gene>
    <name evidence="5" type="ORF">M0813_11235</name>
</gene>
<evidence type="ECO:0000313" key="5">
    <source>
        <dbReference type="EMBL" id="KAJ6255675.1"/>
    </source>
</evidence>
<evidence type="ECO:0000313" key="6">
    <source>
        <dbReference type="Proteomes" id="UP001150062"/>
    </source>
</evidence>
<accession>A0ABQ8ZFQ6</accession>
<name>A0ABQ8ZFQ6_9EUKA</name>
<dbReference type="InterPro" id="IPR047153">
    <property type="entry name" value="TRIM45/56/19-like"/>
</dbReference>
<dbReference type="CDD" id="cd19757">
    <property type="entry name" value="Bbox1"/>
    <property type="match status" value="1"/>
</dbReference>
<feature type="region of interest" description="Disordered" evidence="3">
    <location>
        <begin position="1"/>
        <end position="69"/>
    </location>
</feature>
<feature type="coiled-coil region" evidence="2">
    <location>
        <begin position="256"/>
        <end position="283"/>
    </location>
</feature>
<sequence length="508" mass="60893">MEITQNHIKKKKSKHKHKNKNKHKPKEKNKQKMSNKHKDKQKKKNKKKNKNKNKKKHSKKEKKITKLSQITQPVEKRIPKCENCEKKISELYCPKCEVYYCSKCEDKIHKKVLKKHKKHLYKAPYNELVKKINFNLCRKHNKELSLYCIDENKLICPECYSICKINNHEIFGLKDFSNEIYEKIKIILNKIQNEENQNEKTIQKSLENQKKIKEKIKNICKKIENDSDLLIQKIQDSKINYLNLFKKIEIIMDNKIEKILKDKQKKQKKIKKKKIEINRIKKLNKNKKYIKFIQGGKIIIDSGIHKKKGKEKKKRKGGRKKDEFDPIMKQNLIKLKNENKTAWNITDSVAKKIVGKKIYSNGKHEIKIKIDQFQNSQNERNKIILGVIKIEKRENFINNYDWDGILDAVDDCWEGTYFFEVNWNKKIFEYQKRKKEYGKWTKEKYPEEIKLKKNDIFTISLDMNQKKMTFKINEKNLGGWENIPEKVNFCAQLAGQKGRDEKTQITII</sequence>
<dbReference type="Gene3D" id="3.30.160.60">
    <property type="entry name" value="Classic Zinc Finger"/>
    <property type="match status" value="1"/>
</dbReference>
<dbReference type="PANTHER" id="PTHR25462:SF296">
    <property type="entry name" value="MEIOTIC P26, ISOFORM F"/>
    <property type="match status" value="1"/>
</dbReference>
<dbReference type="InterPro" id="IPR000315">
    <property type="entry name" value="Znf_B-box"/>
</dbReference>
<keyword evidence="1" id="KW-0863">Zinc-finger</keyword>
<evidence type="ECO:0000256" key="2">
    <source>
        <dbReference type="SAM" id="Coils"/>
    </source>
</evidence>
<dbReference type="Proteomes" id="UP001150062">
    <property type="component" value="Unassembled WGS sequence"/>
</dbReference>
<dbReference type="Gene3D" id="2.60.120.920">
    <property type="match status" value="1"/>
</dbReference>
<dbReference type="EMBL" id="JAOAOG010000003">
    <property type="protein sequence ID" value="KAJ6255675.1"/>
    <property type="molecule type" value="Genomic_DNA"/>
</dbReference>
<feature type="compositionally biased region" description="Basic residues" evidence="3">
    <location>
        <begin position="7"/>
        <end position="65"/>
    </location>
</feature>
<evidence type="ECO:0000256" key="3">
    <source>
        <dbReference type="SAM" id="MobiDB-lite"/>
    </source>
</evidence>